<dbReference type="GO" id="GO:0003684">
    <property type="term" value="F:damaged DNA binding"/>
    <property type="evidence" value="ECO:0007669"/>
    <property type="project" value="TreeGrafter"/>
</dbReference>
<feature type="region of interest" description="Disordered" evidence="5">
    <location>
        <begin position="682"/>
        <end position="810"/>
    </location>
</feature>
<evidence type="ECO:0000256" key="4">
    <source>
        <dbReference type="ARBA" id="ARBA00023242"/>
    </source>
</evidence>
<evidence type="ECO:0000313" key="7">
    <source>
        <dbReference type="EMBL" id="EFQ91431.1"/>
    </source>
</evidence>
<dbReference type="InterPro" id="IPR043014">
    <property type="entry name" value="Nibrin_BRCT2_sf"/>
</dbReference>
<dbReference type="InterPro" id="IPR040227">
    <property type="entry name" value="Nibrin-rel"/>
</dbReference>
<sequence length="810" mass="90380">MWFLEHESLFGGKRVWLRPGSQQLFGRTRTVDQDGPQGTNWKIDNKAVSRKHVMLKVYDVSPEDGTKLHKRSQIEVTDLSCRQGTTIDDKNTLKSQKAADGSITYSSEILKGIEHTIRLAQGYAPFKIVWRPAVFTYASKETRDGKARSTRLHALDIKTTTDFVFDKTTHVVSAKRNLPKVLSGLTSGKHIVTTEFLDAVLSVATPSVDEEQNYLPSKLEEDFDTWWPTEKDYIPAAGAEPVARPQEMLMPDPSRSEVFSGLTFIFLNEGQHSSLLEPITGGGGKALLYNVQPGETTIQEYVDYVHSVAGKKRRGKASEKLPVVTVRLPAYPDAMEEWAANFVTGVDQALGQRSVLQNEFLDAIITKDRALLQRPPADFGNTQYTAPESSATRRSMRTTTPMSASRAPSQAPEEETPLAEEPAKINPRKRIQRPKTSRFTGFDDDEPIPKKKKTEHTQMEGVQQSVSQVATSAAASQARNATGTQSQATPQSHVHDTVEKEEQLDSLFPTAAKVRKERAATRAPSASVEPEAGGPVQTSTTKGVDALARLNKAKARAEKDINIREHTRQRIKEEEDRRKADEESLREALEGVDIGELKNLAQVEEMEVLPRQNRDTRRNQISVNSDRWNPEWNGRKNFKKFRRRGVEQGIQPRKVIVTLEEAPPKKGIGISDTFLLEGFEPSFRSRGSRRGGGGGQAVDSDSEPEVGGFTRRKRTTQSQSQQQQQVVINVEDSGPDDEELDPSERTQKSSGRTQRIAETQLSTSSLAQRGKKRPSDAESVQSSSKRSKYGRVVDDDSDEEETGFRFKRRT</sequence>
<dbReference type="Gene3D" id="3.40.50.10190">
    <property type="entry name" value="BRCT domain"/>
    <property type="match status" value="1"/>
</dbReference>
<accession>E3RS33</accession>
<dbReference type="InterPro" id="IPR000253">
    <property type="entry name" value="FHA_dom"/>
</dbReference>
<dbReference type="GO" id="GO:0000724">
    <property type="term" value="P:double-strand break repair via homologous recombination"/>
    <property type="evidence" value="ECO:0007669"/>
    <property type="project" value="TreeGrafter"/>
</dbReference>
<proteinExistence type="predicted"/>
<feature type="compositionally biased region" description="Low complexity" evidence="5">
    <location>
        <begin position="462"/>
        <end position="478"/>
    </location>
</feature>
<name>E3RS33_PYRTT</name>
<organism evidence="8">
    <name type="scientific">Pyrenophora teres f. teres (strain 0-1)</name>
    <name type="common">Barley net blotch fungus</name>
    <name type="synonym">Drechslera teres f. teres</name>
    <dbReference type="NCBI Taxonomy" id="861557"/>
    <lineage>
        <taxon>Eukaryota</taxon>
        <taxon>Fungi</taxon>
        <taxon>Dikarya</taxon>
        <taxon>Ascomycota</taxon>
        <taxon>Pezizomycotina</taxon>
        <taxon>Dothideomycetes</taxon>
        <taxon>Pleosporomycetidae</taxon>
        <taxon>Pleosporales</taxon>
        <taxon>Pleosporineae</taxon>
        <taxon>Pleosporaceae</taxon>
        <taxon>Pyrenophora</taxon>
    </lineage>
</organism>
<dbReference type="InterPro" id="IPR032429">
    <property type="entry name" value="Nibrin_BRCT2"/>
</dbReference>
<keyword evidence="2" id="KW-0227">DNA damage</keyword>
<dbReference type="Pfam" id="PF16508">
    <property type="entry name" value="NIBRIN_BRCT_II"/>
    <property type="match status" value="1"/>
</dbReference>
<dbReference type="PROSITE" id="PS50006">
    <property type="entry name" value="FHA_DOMAIN"/>
    <property type="match status" value="1"/>
</dbReference>
<dbReference type="FunFam" id="2.60.200.20:FF:000082">
    <property type="entry name" value="DNA damage response protein RcaA"/>
    <property type="match status" value="1"/>
</dbReference>
<evidence type="ECO:0000313" key="8">
    <source>
        <dbReference type="Proteomes" id="UP000001067"/>
    </source>
</evidence>
<dbReference type="eggNOG" id="ENOG502RCD5">
    <property type="taxonomic scope" value="Eukaryota"/>
</dbReference>
<gene>
    <name evidence="7" type="ORF">PTT_11685</name>
</gene>
<evidence type="ECO:0000256" key="3">
    <source>
        <dbReference type="ARBA" id="ARBA00023204"/>
    </source>
</evidence>
<feature type="compositionally biased region" description="Basic and acidic residues" evidence="5">
    <location>
        <begin position="493"/>
        <end position="503"/>
    </location>
</feature>
<evidence type="ECO:0000259" key="6">
    <source>
        <dbReference type="PROSITE" id="PS50006"/>
    </source>
</evidence>
<dbReference type="HOGENOM" id="CLU_007951_0_0_1"/>
<keyword evidence="4" id="KW-0539">Nucleus</keyword>
<dbReference type="Proteomes" id="UP000001067">
    <property type="component" value="Unassembled WGS sequence"/>
</dbReference>
<dbReference type="OrthoDB" id="552194at2759"/>
<dbReference type="GO" id="GO:0007095">
    <property type="term" value="P:mitotic G2 DNA damage checkpoint signaling"/>
    <property type="evidence" value="ECO:0007669"/>
    <property type="project" value="InterPro"/>
</dbReference>
<evidence type="ECO:0000256" key="5">
    <source>
        <dbReference type="SAM" id="MobiDB-lite"/>
    </source>
</evidence>
<reference evidence="7 8" key="1">
    <citation type="journal article" date="2010" name="Genome Biol.">
        <title>A first genome assembly of the barley fungal pathogen Pyrenophora teres f. teres.</title>
        <authorList>
            <person name="Ellwood S.R."/>
            <person name="Liu Z."/>
            <person name="Syme R.A."/>
            <person name="Lai Z."/>
            <person name="Hane J.K."/>
            <person name="Keiper F."/>
            <person name="Moffat C.S."/>
            <person name="Oliver R.P."/>
            <person name="Friesen T.L."/>
        </authorList>
    </citation>
    <scope>NUCLEOTIDE SEQUENCE [LARGE SCALE GENOMIC DNA]</scope>
    <source>
        <strain evidence="7 8">0-1</strain>
    </source>
</reference>
<evidence type="ECO:0000256" key="2">
    <source>
        <dbReference type="ARBA" id="ARBA00022763"/>
    </source>
</evidence>
<keyword evidence="3" id="KW-0234">DNA repair</keyword>
<dbReference type="InterPro" id="IPR036420">
    <property type="entry name" value="BRCT_dom_sf"/>
</dbReference>
<dbReference type="KEGG" id="pte:PTT_11685"/>
<protein>
    <recommendedName>
        <fullName evidence="6">FHA domain-containing protein</fullName>
    </recommendedName>
</protein>
<dbReference type="STRING" id="861557.E3RS33"/>
<dbReference type="PANTHER" id="PTHR12162">
    <property type="entry name" value="NIBRIN-RELATED"/>
    <property type="match status" value="1"/>
</dbReference>
<feature type="compositionally biased region" description="Basic residues" evidence="5">
    <location>
        <begin position="426"/>
        <end position="436"/>
    </location>
</feature>
<evidence type="ECO:0000256" key="1">
    <source>
        <dbReference type="ARBA" id="ARBA00004123"/>
    </source>
</evidence>
<feature type="compositionally biased region" description="Polar residues" evidence="5">
    <location>
        <begin position="479"/>
        <end position="492"/>
    </location>
</feature>
<comment type="subcellular location">
    <subcellularLocation>
        <location evidence="1">Nucleus</location>
    </subcellularLocation>
</comment>
<dbReference type="PANTHER" id="PTHR12162:SF0">
    <property type="entry name" value="NIBRIN"/>
    <property type="match status" value="1"/>
</dbReference>
<dbReference type="Gene3D" id="2.60.200.20">
    <property type="match status" value="1"/>
</dbReference>
<keyword evidence="8" id="KW-1185">Reference proteome</keyword>
<dbReference type="GO" id="GO:0030870">
    <property type="term" value="C:Mre11 complex"/>
    <property type="evidence" value="ECO:0007669"/>
    <property type="project" value="InterPro"/>
</dbReference>
<dbReference type="Gene3D" id="3.40.50.10980">
    <property type="entry name" value="Nibrin, BRCT2 domain"/>
    <property type="match status" value="1"/>
</dbReference>
<dbReference type="AlphaFoldDB" id="E3RS33"/>
<feature type="region of interest" description="Disordered" evidence="5">
    <location>
        <begin position="375"/>
        <end position="544"/>
    </location>
</feature>
<feature type="compositionally biased region" description="Low complexity" evidence="5">
    <location>
        <begin position="389"/>
        <end position="406"/>
    </location>
</feature>
<feature type="compositionally biased region" description="Polar residues" evidence="5">
    <location>
        <begin position="748"/>
        <end position="767"/>
    </location>
</feature>
<dbReference type="EMBL" id="GL534768">
    <property type="protein sequence ID" value="EFQ91431.1"/>
    <property type="molecule type" value="Genomic_DNA"/>
</dbReference>
<feature type="domain" description="FHA" evidence="6">
    <location>
        <begin position="23"/>
        <end position="92"/>
    </location>
</feature>